<evidence type="ECO:0000256" key="4">
    <source>
        <dbReference type="ARBA" id="ARBA00022723"/>
    </source>
</evidence>
<evidence type="ECO:0000256" key="3">
    <source>
        <dbReference type="ARBA" id="ARBA00022670"/>
    </source>
</evidence>
<keyword evidence="3" id="KW-0645">Protease</keyword>
<dbReference type="GO" id="GO:0004177">
    <property type="term" value="F:aminopeptidase activity"/>
    <property type="evidence" value="ECO:0007669"/>
    <property type="project" value="UniProtKB-KW"/>
</dbReference>
<dbReference type="Gene3D" id="3.40.630.10">
    <property type="entry name" value="Zn peptidases"/>
    <property type="match status" value="1"/>
</dbReference>
<evidence type="ECO:0008006" key="7">
    <source>
        <dbReference type="Google" id="ProtNLM"/>
    </source>
</evidence>
<name>A0A381U7U1_9ZZZZ</name>
<sequence>MINLESLLLELSNAPGPSGFENTVREIMKRELSPFVDSLDTDGMGSLIGIKKGPSRSPNIMLSAHMDEVGLLVRYINDDGFIKFQNLGGWLDQAIIGQRWQIMTAKGTVLGITGIKTPHVMSADERGKIFKGESLFLDVGAQSKTDAENRLGIKPGDPIAPVSDATRLNNSEFILGKAWDDRAGLAVLLGVMESIKGSDLPFNVCAVATVQEEIGLRGAHTSSYAVKPDIGLNLESGVAGDYPGISQYEAQEKLEGGPAIFLHDSSMLPNLKLRDFVIDTAEDSDIELQFNVLSGYGQDGAEMQKAFEGAPAINITVPTRYLHSHNSLISMKDVKKAIELVCQCILRLDLVKIKNLKSFD</sequence>
<dbReference type="Pfam" id="PF05343">
    <property type="entry name" value="Peptidase_M42"/>
    <property type="match status" value="1"/>
</dbReference>
<dbReference type="Gene3D" id="2.40.30.40">
    <property type="entry name" value="Peptidase M42, domain 2"/>
    <property type="match status" value="1"/>
</dbReference>
<dbReference type="GO" id="GO:0006508">
    <property type="term" value="P:proteolysis"/>
    <property type="evidence" value="ECO:0007669"/>
    <property type="project" value="UniProtKB-KW"/>
</dbReference>
<evidence type="ECO:0000256" key="1">
    <source>
        <dbReference type="ARBA" id="ARBA00006272"/>
    </source>
</evidence>
<keyword evidence="4" id="KW-0479">Metal-binding</keyword>
<gene>
    <name evidence="6" type="ORF">METZ01_LOCUS77144</name>
</gene>
<dbReference type="AlphaFoldDB" id="A0A381U7U1"/>
<dbReference type="GO" id="GO:0046872">
    <property type="term" value="F:metal ion binding"/>
    <property type="evidence" value="ECO:0007669"/>
    <property type="project" value="UniProtKB-KW"/>
</dbReference>
<dbReference type="SUPFAM" id="SSF101821">
    <property type="entry name" value="Aminopeptidase/glucanase lid domain"/>
    <property type="match status" value="1"/>
</dbReference>
<dbReference type="PANTHER" id="PTHR32481:SF0">
    <property type="entry name" value="AMINOPEPTIDASE YPDE-RELATED"/>
    <property type="match status" value="1"/>
</dbReference>
<dbReference type="EMBL" id="UINC01005904">
    <property type="protein sequence ID" value="SVA24290.1"/>
    <property type="molecule type" value="Genomic_DNA"/>
</dbReference>
<evidence type="ECO:0000256" key="2">
    <source>
        <dbReference type="ARBA" id="ARBA00022438"/>
    </source>
</evidence>
<dbReference type="CDD" id="cd05656">
    <property type="entry name" value="M42_Frv"/>
    <property type="match status" value="1"/>
</dbReference>
<dbReference type="PANTHER" id="PTHR32481">
    <property type="entry name" value="AMINOPEPTIDASE"/>
    <property type="match status" value="1"/>
</dbReference>
<accession>A0A381U7U1</accession>
<keyword evidence="5" id="KW-0378">Hydrolase</keyword>
<evidence type="ECO:0000256" key="5">
    <source>
        <dbReference type="ARBA" id="ARBA00022801"/>
    </source>
</evidence>
<dbReference type="SUPFAM" id="SSF53187">
    <property type="entry name" value="Zn-dependent exopeptidases"/>
    <property type="match status" value="1"/>
</dbReference>
<proteinExistence type="inferred from homology"/>
<reference evidence="6" key="1">
    <citation type="submission" date="2018-05" db="EMBL/GenBank/DDBJ databases">
        <authorList>
            <person name="Lanie J.A."/>
            <person name="Ng W.-L."/>
            <person name="Kazmierczak K.M."/>
            <person name="Andrzejewski T.M."/>
            <person name="Davidsen T.M."/>
            <person name="Wayne K.J."/>
            <person name="Tettelin H."/>
            <person name="Glass J.I."/>
            <person name="Rusch D."/>
            <person name="Podicherti R."/>
            <person name="Tsui H.-C.T."/>
            <person name="Winkler M.E."/>
        </authorList>
    </citation>
    <scope>NUCLEOTIDE SEQUENCE</scope>
</reference>
<organism evidence="6">
    <name type="scientific">marine metagenome</name>
    <dbReference type="NCBI Taxonomy" id="408172"/>
    <lineage>
        <taxon>unclassified sequences</taxon>
        <taxon>metagenomes</taxon>
        <taxon>ecological metagenomes</taxon>
    </lineage>
</organism>
<dbReference type="InterPro" id="IPR023367">
    <property type="entry name" value="Peptidase_M42_dom2"/>
</dbReference>
<protein>
    <recommendedName>
        <fullName evidence="7">Glycosyl hydrolase family 5</fullName>
    </recommendedName>
</protein>
<dbReference type="InterPro" id="IPR008007">
    <property type="entry name" value="Peptidase_M42"/>
</dbReference>
<evidence type="ECO:0000313" key="6">
    <source>
        <dbReference type="EMBL" id="SVA24290.1"/>
    </source>
</evidence>
<dbReference type="InterPro" id="IPR051464">
    <property type="entry name" value="Peptidase_M42_aminopept"/>
</dbReference>
<comment type="similarity">
    <text evidence="1">Belongs to the peptidase M42 family.</text>
</comment>
<keyword evidence="2" id="KW-0031">Aminopeptidase</keyword>
<dbReference type="PIRSF" id="PIRSF001123">
    <property type="entry name" value="PepA_GA"/>
    <property type="match status" value="1"/>
</dbReference>